<keyword evidence="1" id="KW-0812">Transmembrane</keyword>
<dbReference type="Pfam" id="PF00085">
    <property type="entry name" value="Thioredoxin"/>
    <property type="match status" value="1"/>
</dbReference>
<dbReference type="InterPro" id="IPR036249">
    <property type="entry name" value="Thioredoxin-like_sf"/>
</dbReference>
<dbReference type="CDD" id="cd02961">
    <property type="entry name" value="PDI_a_family"/>
    <property type="match status" value="1"/>
</dbReference>
<evidence type="ECO:0000313" key="3">
    <source>
        <dbReference type="EMBL" id="BBI30489.1"/>
    </source>
</evidence>
<keyword evidence="1" id="KW-0472">Membrane</keyword>
<dbReference type="Proteomes" id="UP001161669">
    <property type="component" value="Segment"/>
</dbReference>
<dbReference type="EMBL" id="AP018495">
    <property type="protein sequence ID" value="BBI30489.1"/>
    <property type="molecule type" value="Genomic_DNA"/>
</dbReference>
<evidence type="ECO:0000256" key="1">
    <source>
        <dbReference type="SAM" id="Phobius"/>
    </source>
</evidence>
<accession>A0A3T1CXG9</accession>
<dbReference type="InterPro" id="IPR013766">
    <property type="entry name" value="Thioredoxin_domain"/>
</dbReference>
<name>A0A3T1CXG9_9VIRU</name>
<protein>
    <submittedName>
        <fullName evidence="3">Thioredoxin</fullName>
    </submittedName>
</protein>
<reference evidence="4" key="1">
    <citation type="journal article" date="2019" name="J. Virol.">
        <title>Medusavirus, a novel large DNA virus discovered from hot spring water.</title>
        <authorList>
            <person name="Yoshikawa G."/>
            <person name="Blanc-Mathieu R."/>
            <person name="Song C."/>
            <person name="Kayama Y."/>
            <person name="Mochizuki T."/>
            <person name="Murata K."/>
            <person name="Ogata H."/>
            <person name="Takemura M."/>
        </authorList>
    </citation>
    <scope>NUCLEOTIDE SEQUENCE [LARGE SCALE GENOMIC DNA]</scope>
</reference>
<evidence type="ECO:0000313" key="4">
    <source>
        <dbReference type="Proteomes" id="UP001161669"/>
    </source>
</evidence>
<proteinExistence type="predicted"/>
<feature type="transmembrane region" description="Helical" evidence="1">
    <location>
        <begin position="12"/>
        <end position="31"/>
    </location>
</feature>
<organism evidence="3 4">
    <name type="scientific">Acanthamoeba castellanii medusavirus J1</name>
    <dbReference type="NCBI Taxonomy" id="3114988"/>
    <lineage>
        <taxon>Viruses</taxon>
        <taxon>Varidnaviria</taxon>
        <taxon>Bamfordvirae</taxon>
        <taxon>Nucleocytoviricota</taxon>
        <taxon>Megaviricetes</taxon>
        <taxon>Mamonoviridae</taxon>
        <taxon>Medusavirus</taxon>
        <taxon>Medusavirus medusae</taxon>
    </lineage>
</organism>
<evidence type="ECO:0000259" key="2">
    <source>
        <dbReference type="Pfam" id="PF00085"/>
    </source>
</evidence>
<keyword evidence="4" id="KW-1185">Reference proteome</keyword>
<feature type="domain" description="Thioredoxin" evidence="2">
    <location>
        <begin position="84"/>
        <end position="169"/>
    </location>
</feature>
<sequence length="179" mass="19237">MSSWDLTPYDKKLIIGSIILVVVVVGGCLLMRATAAKATPTCCPSKPPRAASLMAATSHHEQNMFAQGQGHYHVAFIDGDKLAEVESGKEPAVVFYYSTKCGYCHKALPNFLSASDSIKPDIHLYAVEASNVKTENPLVKGFPTVILYGLPGGQKPEAVVGARSANDYTKIFDRYDGGN</sequence>
<dbReference type="Gene3D" id="3.40.30.10">
    <property type="entry name" value="Glutaredoxin"/>
    <property type="match status" value="1"/>
</dbReference>
<keyword evidence="1" id="KW-1133">Transmembrane helix</keyword>
<dbReference type="KEGG" id="vg:80540841"/>
<dbReference type="SUPFAM" id="SSF52833">
    <property type="entry name" value="Thioredoxin-like"/>
    <property type="match status" value="1"/>
</dbReference>